<keyword evidence="2" id="KW-0677">Repeat</keyword>
<dbReference type="EMBL" id="FR929400">
    <property type="protein sequence ID" value="CDQ97202.1"/>
    <property type="molecule type" value="Genomic_DNA"/>
</dbReference>
<protein>
    <recommendedName>
        <fullName evidence="5">SPRY-associated domain-containing protein</fullName>
    </recommendedName>
</protein>
<evidence type="ECO:0000313" key="3">
    <source>
        <dbReference type="EMBL" id="CDQ97202.1"/>
    </source>
</evidence>
<accession>A0A060Z038</accession>
<evidence type="ECO:0000256" key="1">
    <source>
        <dbReference type="ARBA" id="ARBA00022614"/>
    </source>
</evidence>
<dbReference type="PANTHER" id="PTHR24106">
    <property type="entry name" value="NACHT, LRR AND CARD DOMAINS-CONTAINING"/>
    <property type="match status" value="1"/>
</dbReference>
<keyword evidence="1" id="KW-0433">Leucine-rich repeat</keyword>
<sequence>MLCSLGLLFQFNLYNLFRLNMCRLTANCCEALAPALSSNSQHLRELELSDNDSGVKLLSAELANAHCKLEILSMDRGECRADKPGQRDMPVSSHWTHAQYTNCSHCLRRRERCHGRKRSSSILITQLYFG</sequence>
<evidence type="ECO:0008006" key="5">
    <source>
        <dbReference type="Google" id="ProtNLM"/>
    </source>
</evidence>
<dbReference type="InterPro" id="IPR032675">
    <property type="entry name" value="LRR_dom_sf"/>
</dbReference>
<name>A0A060Z038_ONCMY</name>
<organism evidence="3 4">
    <name type="scientific">Oncorhynchus mykiss</name>
    <name type="common">Rainbow trout</name>
    <name type="synonym">Salmo gairdneri</name>
    <dbReference type="NCBI Taxonomy" id="8022"/>
    <lineage>
        <taxon>Eukaryota</taxon>
        <taxon>Metazoa</taxon>
        <taxon>Chordata</taxon>
        <taxon>Craniata</taxon>
        <taxon>Vertebrata</taxon>
        <taxon>Euteleostomi</taxon>
        <taxon>Actinopterygii</taxon>
        <taxon>Neopterygii</taxon>
        <taxon>Teleostei</taxon>
        <taxon>Protacanthopterygii</taxon>
        <taxon>Salmoniformes</taxon>
        <taxon>Salmonidae</taxon>
        <taxon>Salmoninae</taxon>
        <taxon>Oncorhynchus</taxon>
    </lineage>
</organism>
<dbReference type="AlphaFoldDB" id="A0A060Z038"/>
<dbReference type="InterPro" id="IPR051261">
    <property type="entry name" value="NLR"/>
</dbReference>
<gene>
    <name evidence="3" type="ORF">GSONMT00047349001</name>
</gene>
<dbReference type="PaxDb" id="8022-A0A060Z038"/>
<reference evidence="3" key="1">
    <citation type="journal article" date="2014" name="Nat. Commun.">
        <title>The rainbow trout genome provides novel insights into evolution after whole-genome duplication in vertebrates.</title>
        <authorList>
            <person name="Berthelot C."/>
            <person name="Brunet F."/>
            <person name="Chalopin D."/>
            <person name="Juanchich A."/>
            <person name="Bernard M."/>
            <person name="Noel B."/>
            <person name="Bento P."/>
            <person name="Da Silva C."/>
            <person name="Labadie K."/>
            <person name="Alberti A."/>
            <person name="Aury J.M."/>
            <person name="Louis A."/>
            <person name="Dehais P."/>
            <person name="Bardou P."/>
            <person name="Montfort J."/>
            <person name="Klopp C."/>
            <person name="Cabau C."/>
            <person name="Gaspin C."/>
            <person name="Thorgaard G.H."/>
            <person name="Boussaha M."/>
            <person name="Quillet E."/>
            <person name="Guyomard R."/>
            <person name="Galiana D."/>
            <person name="Bobe J."/>
            <person name="Volff J.N."/>
            <person name="Genet C."/>
            <person name="Wincker P."/>
            <person name="Jaillon O."/>
            <person name="Roest Crollius H."/>
            <person name="Guiguen Y."/>
        </authorList>
    </citation>
    <scope>NUCLEOTIDE SEQUENCE [LARGE SCALE GENOMIC DNA]</scope>
</reference>
<proteinExistence type="predicted"/>
<dbReference type="Gene3D" id="3.80.10.10">
    <property type="entry name" value="Ribonuclease Inhibitor"/>
    <property type="match status" value="1"/>
</dbReference>
<evidence type="ECO:0000313" key="4">
    <source>
        <dbReference type="Proteomes" id="UP000193380"/>
    </source>
</evidence>
<evidence type="ECO:0000256" key="2">
    <source>
        <dbReference type="ARBA" id="ARBA00022737"/>
    </source>
</evidence>
<reference evidence="3" key="2">
    <citation type="submission" date="2014-03" db="EMBL/GenBank/DDBJ databases">
        <authorList>
            <person name="Genoscope - CEA"/>
        </authorList>
    </citation>
    <scope>NUCLEOTIDE SEQUENCE</scope>
</reference>
<dbReference type="SUPFAM" id="SSF52047">
    <property type="entry name" value="RNI-like"/>
    <property type="match status" value="1"/>
</dbReference>
<dbReference type="Proteomes" id="UP000193380">
    <property type="component" value="Unassembled WGS sequence"/>
</dbReference>